<evidence type="ECO:0000256" key="1">
    <source>
        <dbReference type="SAM" id="MobiDB-lite"/>
    </source>
</evidence>
<dbReference type="GO" id="GO:0005635">
    <property type="term" value="C:nuclear envelope"/>
    <property type="evidence" value="ECO:0007669"/>
    <property type="project" value="TreeGrafter"/>
</dbReference>
<evidence type="ECO:0000313" key="2">
    <source>
        <dbReference type="EnsemblPlants" id="AET5Gv20312200.16"/>
    </source>
</evidence>
<feature type="compositionally biased region" description="Basic residues" evidence="1">
    <location>
        <begin position="942"/>
        <end position="951"/>
    </location>
</feature>
<feature type="compositionally biased region" description="Basic and acidic residues" evidence="1">
    <location>
        <begin position="552"/>
        <end position="562"/>
    </location>
</feature>
<reference evidence="2" key="4">
    <citation type="submission" date="2019-03" db="UniProtKB">
        <authorList>
            <consortium name="EnsemblPlants"/>
        </authorList>
    </citation>
    <scope>IDENTIFICATION</scope>
</reference>
<dbReference type="GO" id="GO:0071763">
    <property type="term" value="P:nuclear membrane organization"/>
    <property type="evidence" value="ECO:0007669"/>
    <property type="project" value="TreeGrafter"/>
</dbReference>
<feature type="compositionally biased region" description="Basic and acidic residues" evidence="1">
    <location>
        <begin position="356"/>
        <end position="366"/>
    </location>
</feature>
<organism evidence="2 3">
    <name type="scientific">Aegilops tauschii subsp. strangulata</name>
    <name type="common">Goatgrass</name>
    <dbReference type="NCBI Taxonomy" id="200361"/>
    <lineage>
        <taxon>Eukaryota</taxon>
        <taxon>Viridiplantae</taxon>
        <taxon>Streptophyta</taxon>
        <taxon>Embryophyta</taxon>
        <taxon>Tracheophyta</taxon>
        <taxon>Spermatophyta</taxon>
        <taxon>Magnoliopsida</taxon>
        <taxon>Liliopsida</taxon>
        <taxon>Poales</taxon>
        <taxon>Poaceae</taxon>
        <taxon>BOP clade</taxon>
        <taxon>Pooideae</taxon>
        <taxon>Triticodae</taxon>
        <taxon>Triticeae</taxon>
        <taxon>Triticinae</taxon>
        <taxon>Aegilops</taxon>
    </lineage>
</organism>
<sequence>MGDNSHFIVSGFHQTHTSWFWNVENDILEENGGGTANNLSTDNPENYPIDGDDILSSCFNGSMDLEELLKQKTFTRSEFEYLTGLLRSRTVGSNTMQSEVNNIKQTLSPEKEKGSRDLPVDFSIKSYSIADQVASPAELAKAYMGSRCSEGAPLRLRLHEPSSLSVKSIESGTIQIAKSPKAPLLGISRLSASTPFDRLGSNYRTPNKSAIHKMSSSPYFKGPVSSRDICGTVSSSYQTANSVHTFGRQFLRRKNIALNNETVSVGPIRKMHQRYNRVSSLSETWPGYREYPGNDASKLDEGFEHSTQTQKRLRLAEVDDGTLRICGNSFVKAPAQSTEMAAKILKQLDTLVPSPPEKESTPETKQKHGNVLDVEDSISRRKEIPSQGSLLESSSSFIPAAIDGKTVDAMSNGSALLLESKSSSELITSPKDSLEVDHCSGSIEIEKNYSPIQEHAANNSGTTNKENPPTASLRSYSPSNLVLSSEIKRTKMLASSNGFSFPVTAAPGAHSQAPPTPTMASPPALHVGKHKSSALPSVPVTSPESAPRFLKRVSEESSISDKHNKKLNGEIPPVSSKGAGHVASFTSNPVFTVASSKPTTLSNGLEHTSKSTASAVLASNKPNNPFLSTNTASSQSARAPTSGSANAPFNFSPKFGGASLLAAQNKSKAGSSSAPFNFSPQFGSVNLVASLDKSKVTSPESTLLSGNQFAQPGNNNSLCTQSSASKSDMMSPEESNTGSLPFGSAPLSPSPFSLSSVTASGTTSVITTTPLPLPSMASSALGSSKAFSVSPIFGSSPITTAPSSFGMPNNGSAMSISPSSAVFSFTSATPTIPDPPSSTPLFGSTIPTIGFSTGTDQMTVGNNHTLSVTAPPFGFQSNSLSTPAFSGFQSNSLSTPAFSTPATQFASTSTTSPGIFQFGQQSQASSGVFSMGTVRDNDKSGRRIVKVKRKK</sequence>
<reference evidence="3" key="2">
    <citation type="journal article" date="2017" name="Nat. Plants">
        <title>The Aegilops tauschii genome reveals multiple impacts of transposons.</title>
        <authorList>
            <person name="Zhao G."/>
            <person name="Zou C."/>
            <person name="Li K."/>
            <person name="Wang K."/>
            <person name="Li T."/>
            <person name="Gao L."/>
            <person name="Zhang X."/>
            <person name="Wang H."/>
            <person name="Yang Z."/>
            <person name="Liu X."/>
            <person name="Jiang W."/>
            <person name="Mao L."/>
            <person name="Kong X."/>
            <person name="Jiao Y."/>
            <person name="Jia J."/>
        </authorList>
    </citation>
    <scope>NUCLEOTIDE SEQUENCE [LARGE SCALE GENOMIC DNA]</scope>
    <source>
        <strain evidence="3">cv. AL8/78</strain>
    </source>
</reference>
<accession>A0A453K6Z3</accession>
<reference evidence="2" key="3">
    <citation type="journal article" date="2017" name="Nature">
        <title>Genome sequence of the progenitor of the wheat D genome Aegilops tauschii.</title>
        <authorList>
            <person name="Luo M.C."/>
            <person name="Gu Y.Q."/>
            <person name="Puiu D."/>
            <person name="Wang H."/>
            <person name="Twardziok S.O."/>
            <person name="Deal K.R."/>
            <person name="Huo N."/>
            <person name="Zhu T."/>
            <person name="Wang L."/>
            <person name="Wang Y."/>
            <person name="McGuire P.E."/>
            <person name="Liu S."/>
            <person name="Long H."/>
            <person name="Ramasamy R.K."/>
            <person name="Rodriguez J.C."/>
            <person name="Van S.L."/>
            <person name="Yuan L."/>
            <person name="Wang Z."/>
            <person name="Xia Z."/>
            <person name="Xiao L."/>
            <person name="Anderson O.D."/>
            <person name="Ouyang S."/>
            <person name="Liang Y."/>
            <person name="Zimin A.V."/>
            <person name="Pertea G."/>
            <person name="Qi P."/>
            <person name="Bennetzen J.L."/>
            <person name="Dai X."/>
            <person name="Dawson M.W."/>
            <person name="Muller H.G."/>
            <person name="Kugler K."/>
            <person name="Rivarola-Duarte L."/>
            <person name="Spannagl M."/>
            <person name="Mayer K.F.X."/>
            <person name="Lu F.H."/>
            <person name="Bevan M.W."/>
            <person name="Leroy P."/>
            <person name="Li P."/>
            <person name="You F.M."/>
            <person name="Sun Q."/>
            <person name="Liu Z."/>
            <person name="Lyons E."/>
            <person name="Wicker T."/>
            <person name="Salzberg S.L."/>
            <person name="Devos K.M."/>
            <person name="Dvorak J."/>
        </authorList>
    </citation>
    <scope>NUCLEOTIDE SEQUENCE [LARGE SCALE GENOMIC DNA]</scope>
    <source>
        <strain evidence="2">cv. AL8/78</strain>
    </source>
</reference>
<feature type="region of interest" description="Disordered" evidence="1">
    <location>
        <begin position="618"/>
        <end position="645"/>
    </location>
</feature>
<evidence type="ECO:0008006" key="4">
    <source>
        <dbReference type="Google" id="ProtNLM"/>
    </source>
</evidence>
<feature type="compositionally biased region" description="Polar residues" evidence="1">
    <location>
        <begin position="620"/>
        <end position="645"/>
    </location>
</feature>
<feature type="compositionally biased region" description="Polar residues" evidence="1">
    <location>
        <begin position="699"/>
        <end position="737"/>
    </location>
</feature>
<dbReference type="EnsemblPlants" id="AET5Gv20312200.16">
    <property type="protein sequence ID" value="AET5Gv20312200.16"/>
    <property type="gene ID" value="AET5Gv20312200"/>
</dbReference>
<protein>
    <recommendedName>
        <fullName evidence="4">Nuclear pore complex protein NUP1</fullName>
    </recommendedName>
</protein>
<feature type="region of interest" description="Disordered" evidence="1">
    <location>
        <begin position="352"/>
        <end position="374"/>
    </location>
</feature>
<feature type="region of interest" description="Disordered" evidence="1">
    <location>
        <begin position="505"/>
        <end position="579"/>
    </location>
</feature>
<feature type="compositionally biased region" description="Polar residues" evidence="1">
    <location>
        <begin position="456"/>
        <end position="477"/>
    </location>
</feature>
<feature type="region of interest" description="Disordered" evidence="1">
    <location>
        <begin position="927"/>
        <end position="951"/>
    </location>
</feature>
<feature type="region of interest" description="Disordered" evidence="1">
    <location>
        <begin position="699"/>
        <end position="744"/>
    </location>
</feature>
<reference evidence="2" key="5">
    <citation type="journal article" date="2021" name="G3 (Bethesda)">
        <title>Aegilops tauschii genome assembly Aet v5.0 features greater sequence contiguity and improved annotation.</title>
        <authorList>
            <person name="Wang L."/>
            <person name="Zhu T."/>
            <person name="Rodriguez J.C."/>
            <person name="Deal K.R."/>
            <person name="Dubcovsky J."/>
            <person name="McGuire P.E."/>
            <person name="Lux T."/>
            <person name="Spannagl M."/>
            <person name="Mayer K.F.X."/>
            <person name="Baldrich P."/>
            <person name="Meyers B.C."/>
            <person name="Huo N."/>
            <person name="Gu Y.Q."/>
            <person name="Zhou H."/>
            <person name="Devos K.M."/>
            <person name="Bennetzen J.L."/>
            <person name="Unver T."/>
            <person name="Budak H."/>
            <person name="Gulick P.J."/>
            <person name="Galiba G."/>
            <person name="Kalapos B."/>
            <person name="Nelson D.R."/>
            <person name="Li P."/>
            <person name="You F.M."/>
            <person name="Luo M.C."/>
            <person name="Dvorak J."/>
        </authorList>
    </citation>
    <scope>NUCLEOTIDE SEQUENCE [LARGE SCALE GENOMIC DNA]</scope>
    <source>
        <strain evidence="2">cv. AL8/78</strain>
    </source>
</reference>
<dbReference type="PANTHER" id="PTHR33416:SF16">
    <property type="entry name" value="NUCLEAR PORE COMPLEX PROTEIN NUP1"/>
    <property type="match status" value="1"/>
</dbReference>
<keyword evidence="3" id="KW-1185">Reference proteome</keyword>
<feature type="region of interest" description="Disordered" evidence="1">
    <location>
        <begin position="449"/>
        <end position="477"/>
    </location>
</feature>
<dbReference type="Gramene" id="AET5Gv20312200.16">
    <property type="protein sequence ID" value="AET5Gv20312200.16"/>
    <property type="gene ID" value="AET5Gv20312200"/>
</dbReference>
<dbReference type="AlphaFoldDB" id="A0A453K6Z3"/>
<reference evidence="3" key="1">
    <citation type="journal article" date="2014" name="Science">
        <title>Ancient hybridizations among the ancestral genomes of bread wheat.</title>
        <authorList>
            <consortium name="International Wheat Genome Sequencing Consortium,"/>
            <person name="Marcussen T."/>
            <person name="Sandve S.R."/>
            <person name="Heier L."/>
            <person name="Spannagl M."/>
            <person name="Pfeifer M."/>
            <person name="Jakobsen K.S."/>
            <person name="Wulff B.B."/>
            <person name="Steuernagel B."/>
            <person name="Mayer K.F."/>
            <person name="Olsen O.A."/>
        </authorList>
    </citation>
    <scope>NUCLEOTIDE SEQUENCE [LARGE SCALE GENOMIC DNA]</scope>
    <source>
        <strain evidence="3">cv. AL8/78</strain>
    </source>
</reference>
<name>A0A453K6Z3_AEGTS</name>
<dbReference type="Proteomes" id="UP000015105">
    <property type="component" value="Chromosome 5D"/>
</dbReference>
<evidence type="ECO:0000313" key="3">
    <source>
        <dbReference type="Proteomes" id="UP000015105"/>
    </source>
</evidence>
<proteinExistence type="predicted"/>
<dbReference type="PANTHER" id="PTHR33416">
    <property type="entry name" value="NUCLEAR PORE COMPLEX PROTEIN NUP1"/>
    <property type="match status" value="1"/>
</dbReference>